<dbReference type="SUPFAM" id="SSF54909">
    <property type="entry name" value="Dimeric alpha+beta barrel"/>
    <property type="match status" value="1"/>
</dbReference>
<protein>
    <submittedName>
        <fullName evidence="2">Dabb family protein</fullName>
    </submittedName>
</protein>
<dbReference type="Proteomes" id="UP000276254">
    <property type="component" value="Chromosome"/>
</dbReference>
<dbReference type="SMART" id="SM00886">
    <property type="entry name" value="Dabb"/>
    <property type="match status" value="1"/>
</dbReference>
<dbReference type="InterPro" id="IPR011008">
    <property type="entry name" value="Dimeric_a/b-barrel"/>
</dbReference>
<keyword evidence="3" id="KW-1185">Reference proteome</keyword>
<accession>A0A494TC65</accession>
<name>A0A494TC65_SPHPE</name>
<dbReference type="KEGG" id="spha:D3Y57_15265"/>
<dbReference type="EMBL" id="CP032829">
    <property type="protein sequence ID" value="AYJ87049.1"/>
    <property type="molecule type" value="Genomic_DNA"/>
</dbReference>
<dbReference type="Pfam" id="PF07876">
    <property type="entry name" value="Dabb"/>
    <property type="match status" value="1"/>
</dbReference>
<evidence type="ECO:0000313" key="3">
    <source>
        <dbReference type="Proteomes" id="UP000276254"/>
    </source>
</evidence>
<evidence type="ECO:0000313" key="2">
    <source>
        <dbReference type="EMBL" id="AYJ87049.1"/>
    </source>
</evidence>
<evidence type="ECO:0000259" key="1">
    <source>
        <dbReference type="PROSITE" id="PS51502"/>
    </source>
</evidence>
<dbReference type="OrthoDB" id="7565202at2"/>
<proteinExistence type="predicted"/>
<dbReference type="InterPro" id="IPR013097">
    <property type="entry name" value="Dabb"/>
</dbReference>
<reference evidence="2 3" key="1">
    <citation type="submission" date="2018-09" db="EMBL/GenBank/DDBJ databases">
        <title>Sphingomonas peninsula sp. nov., isolated from fildes peninsula, Antarctic soil.</title>
        <authorList>
            <person name="Yingchao G."/>
        </authorList>
    </citation>
    <scope>NUCLEOTIDE SEQUENCE [LARGE SCALE GENOMIC DNA]</scope>
    <source>
        <strain evidence="2 3">YZ-8</strain>
    </source>
</reference>
<organism evidence="2 3">
    <name type="scientific">Sphingomonas paeninsulae</name>
    <dbReference type="NCBI Taxonomy" id="2319844"/>
    <lineage>
        <taxon>Bacteria</taxon>
        <taxon>Pseudomonadati</taxon>
        <taxon>Pseudomonadota</taxon>
        <taxon>Alphaproteobacteria</taxon>
        <taxon>Sphingomonadales</taxon>
        <taxon>Sphingomonadaceae</taxon>
        <taxon>Sphingomonas</taxon>
    </lineage>
</organism>
<feature type="domain" description="Stress-response A/B barrel" evidence="1">
    <location>
        <begin position="106"/>
        <end position="206"/>
    </location>
</feature>
<dbReference type="PROSITE" id="PS51502">
    <property type="entry name" value="S_R_A_B_BARREL"/>
    <property type="match status" value="1"/>
</dbReference>
<gene>
    <name evidence="2" type="ORF">D3Y57_15265</name>
</gene>
<sequence>MFSALFIPTFAPARRAEAMDVIATATAGLPNLLGSMFAPTLPNVYNGGDAIWRATFADAAACDAALSSDAWKPAATLLADKAIVTQLDHATFAGGMSGERTQAPGLYRIALFCANVRPDAERLQSFAEDTAALAAYVRTIGRWQLSTTRDADGLRPWTHVWEQEYSNLDGLNGAYMRHPAHWARAERWFDPEYPEHLVDPLLVHTFCAIETHVLHG</sequence>
<dbReference type="AlphaFoldDB" id="A0A494TC65"/>